<dbReference type="SUPFAM" id="SSF51735">
    <property type="entry name" value="NAD(P)-binding Rossmann-fold domains"/>
    <property type="match status" value="1"/>
</dbReference>
<evidence type="ECO:0000259" key="1">
    <source>
        <dbReference type="Pfam" id="PF01370"/>
    </source>
</evidence>
<dbReference type="EMBL" id="SACQ01000002">
    <property type="protein sequence ID" value="RVU31663.1"/>
    <property type="molecule type" value="Genomic_DNA"/>
</dbReference>
<reference evidence="2 3" key="1">
    <citation type="submission" date="2019-01" db="EMBL/GenBank/DDBJ databases">
        <authorList>
            <person name="Chen W.-M."/>
        </authorList>
    </citation>
    <scope>NUCLEOTIDE SEQUENCE [LARGE SCALE GENOMIC DNA]</scope>
    <source>
        <strain evidence="2 3">HPM-16</strain>
    </source>
</reference>
<dbReference type="InterPro" id="IPR036291">
    <property type="entry name" value="NAD(P)-bd_dom_sf"/>
</dbReference>
<dbReference type="InterPro" id="IPR051783">
    <property type="entry name" value="NAD(P)-dependent_oxidoreduct"/>
</dbReference>
<feature type="domain" description="NAD-dependent epimerase/dehydratase" evidence="1">
    <location>
        <begin position="5"/>
        <end position="158"/>
    </location>
</feature>
<gene>
    <name evidence="2" type="ORF">EOE65_06720</name>
</gene>
<dbReference type="RefSeq" id="WP_127693522.1">
    <property type="nucleotide sequence ID" value="NZ_SACQ01000002.1"/>
</dbReference>
<dbReference type="GO" id="GO:0004029">
    <property type="term" value="F:aldehyde dehydrogenase (NAD+) activity"/>
    <property type="evidence" value="ECO:0007669"/>
    <property type="project" value="TreeGrafter"/>
</dbReference>
<dbReference type="GO" id="GO:0005737">
    <property type="term" value="C:cytoplasm"/>
    <property type="evidence" value="ECO:0007669"/>
    <property type="project" value="TreeGrafter"/>
</dbReference>
<keyword evidence="3" id="KW-1185">Reference proteome</keyword>
<sequence length="278" mass="29706">MPQRVLIAGCGDVGSALGVLLAEQGLTVWGIRRDITKLPAAIQGISADLGDKDTLSNLPEIDVLIYCAAASGRTEEAYQRAYVDGVKHVVAALPKPPKTLLFTSSTSVYGQADSTTVDEQSPAEPRTATGKIMRTAEQQVQALGGTAVRFSGIYGPGRGFLLERVKQGISAPLEPVSFTNRIHRDDCAGVLAHLVKLATQGERLAPVYLASDDQPAPLAEVMDWLADELNVTITERSMSRGTGSKRCNNGFLRASGYQFIYPSYREGYRALLAAAPPA</sequence>
<dbReference type="CDD" id="cd05266">
    <property type="entry name" value="SDR_a4"/>
    <property type="match status" value="1"/>
</dbReference>
<dbReference type="Gene3D" id="3.40.50.720">
    <property type="entry name" value="NAD(P)-binding Rossmann-like Domain"/>
    <property type="match status" value="1"/>
</dbReference>
<dbReference type="InterPro" id="IPR001509">
    <property type="entry name" value="Epimerase_deHydtase"/>
</dbReference>
<evidence type="ECO:0000313" key="2">
    <source>
        <dbReference type="EMBL" id="RVU31663.1"/>
    </source>
</evidence>
<dbReference type="PANTHER" id="PTHR48079:SF6">
    <property type="entry name" value="NAD(P)-BINDING DOMAIN-CONTAINING PROTEIN-RELATED"/>
    <property type="match status" value="1"/>
</dbReference>
<protein>
    <submittedName>
        <fullName evidence="2">SDR family oxidoreductase</fullName>
    </submittedName>
</protein>
<dbReference type="Pfam" id="PF01370">
    <property type="entry name" value="Epimerase"/>
    <property type="match status" value="1"/>
</dbReference>
<evidence type="ECO:0000313" key="3">
    <source>
        <dbReference type="Proteomes" id="UP000282818"/>
    </source>
</evidence>
<name>A0A437QBF0_9GAMM</name>
<dbReference type="AlphaFoldDB" id="A0A437QBF0"/>
<proteinExistence type="predicted"/>
<organism evidence="2 3">
    <name type="scientific">Neptunomonas marina</name>
    <dbReference type="NCBI Taxonomy" id="1815562"/>
    <lineage>
        <taxon>Bacteria</taxon>
        <taxon>Pseudomonadati</taxon>
        <taxon>Pseudomonadota</taxon>
        <taxon>Gammaproteobacteria</taxon>
        <taxon>Oceanospirillales</taxon>
        <taxon>Oceanospirillaceae</taxon>
        <taxon>Neptunomonas</taxon>
    </lineage>
</organism>
<comment type="caution">
    <text evidence="2">The sequence shown here is derived from an EMBL/GenBank/DDBJ whole genome shotgun (WGS) entry which is preliminary data.</text>
</comment>
<dbReference type="Proteomes" id="UP000282818">
    <property type="component" value="Unassembled WGS sequence"/>
</dbReference>
<dbReference type="PANTHER" id="PTHR48079">
    <property type="entry name" value="PROTEIN YEEZ"/>
    <property type="match status" value="1"/>
</dbReference>
<accession>A0A437QBF0</accession>